<dbReference type="FunFam" id="3.50.30.30:FF:000008">
    <property type="entry name" value="Glutamate carboxypeptidase 2"/>
    <property type="match status" value="1"/>
</dbReference>
<dbReference type="InterPro" id="IPR003137">
    <property type="entry name" value="PA_domain"/>
</dbReference>
<dbReference type="Gene3D" id="1.20.930.40">
    <property type="entry name" value="Transferrin receptor-like, dimerisation domain"/>
    <property type="match status" value="1"/>
</dbReference>
<dbReference type="Pfam" id="PF04389">
    <property type="entry name" value="Peptidase_M28"/>
    <property type="match status" value="1"/>
</dbReference>
<dbReference type="Gene3D" id="3.50.30.30">
    <property type="match status" value="1"/>
</dbReference>
<evidence type="ECO:0000259" key="4">
    <source>
        <dbReference type="Pfam" id="PF02225"/>
    </source>
</evidence>
<dbReference type="STRING" id="1280837.A0A316VHW4"/>
<evidence type="ECO:0000259" key="5">
    <source>
        <dbReference type="Pfam" id="PF04253"/>
    </source>
</evidence>
<reference evidence="7 8" key="1">
    <citation type="journal article" date="2018" name="Mol. Biol. Evol.">
        <title>Broad Genomic Sampling Reveals a Smut Pathogenic Ancestry of the Fungal Clade Ustilaginomycotina.</title>
        <authorList>
            <person name="Kijpornyongpan T."/>
            <person name="Mondo S.J."/>
            <person name="Barry K."/>
            <person name="Sandor L."/>
            <person name="Lee J."/>
            <person name="Lipzen A."/>
            <person name="Pangilinan J."/>
            <person name="LaButti K."/>
            <person name="Hainaut M."/>
            <person name="Henrissat B."/>
            <person name="Grigoriev I.V."/>
            <person name="Spatafora J.W."/>
            <person name="Aime M.C."/>
        </authorList>
    </citation>
    <scope>NUCLEOTIDE SEQUENCE [LARGE SCALE GENOMIC DNA]</scope>
    <source>
        <strain evidence="7 8">MCA 3882</strain>
    </source>
</reference>
<sequence>MAGIFSSGFFNNLRVAAENSAQAFKAGLDTKFLDPKNVEKIIETIYLAIPSAEGAKEALRGYTHATHVAGSNADYDSAIQVLQQWGESLGADLPENLEDLVFDAGSEQSIHYMTSTRQDHKNSAKSAPKNPLGQPRAWVDTYNVWLNYPVSSSLTLSKENQTDRPYYRASLTEDVLPKDPTSIDGLPTFHGYSKSGKAKGPIVYAGKCSKEDFEELEKRKVKIAGAITLCQYGGSFRGLKVRMSAERGAVGTLIYTDPKEDGHVTEANGFTAYPDGPARQASSVQRGSVQAISIYSGDPSTPGKPSYRNASRLDPEVADSLPKIPSLPISYKDAKPFLHSLTGLGIESKDLPSSFGGAVPGVTEYWTGPSKDIVEMDNQMTDISKTKDIWNTYALIPGVLEDEVVILSNHRDAWTFGAGDPNSGTAMLHELVKGLGVLVKRGWRPLRTILIASWDAEEYGLVGSTEAAEDYADFFKEKATIFLNCDVAVRGSQLAAKASPSLRDYIIQAASEIADPSGNGTTIKLTDVGALGSGSDYTAYLQHLGIASVDSGFDRADTDPVYHYHSNYDSFYWMSEFGDKGYARHHAAAQYVGLLALRASQGLFLPFNVTAYAETLSTYLDKVRKVSSDRFDLSKLEEAIEKVQRSARSFDAEKQDVQNRLDEIFSGHHGARMVLEGKRPSHRLRKLFAKVRSLNRRAKLFETGFLSTDGKGLSERSFYQHLGVAPGRYLGYGATTFPGVTESITLDGGKQTEKEIERLIDALKVVRKNLDHGDGHWKLPKF</sequence>
<dbReference type="Pfam" id="PF04253">
    <property type="entry name" value="TFR_dimer"/>
    <property type="match status" value="1"/>
</dbReference>
<dbReference type="AlphaFoldDB" id="A0A316VHW4"/>
<dbReference type="PANTHER" id="PTHR10404">
    <property type="entry name" value="N-ACETYLATED-ALPHA-LINKED ACIDIC DIPEPTIDASE"/>
    <property type="match status" value="1"/>
</dbReference>
<keyword evidence="2" id="KW-0175">Coiled coil</keyword>
<dbReference type="FunFam" id="3.40.630.10:FF:000101">
    <property type="entry name" value="N-acetylated alpha-linked acidic dipeptidase like 1"/>
    <property type="match status" value="1"/>
</dbReference>
<dbReference type="GeneID" id="37017981"/>
<dbReference type="InterPro" id="IPR007365">
    <property type="entry name" value="TFR-like_dimer_dom"/>
</dbReference>
<dbReference type="SUPFAM" id="SSF52025">
    <property type="entry name" value="PA domain"/>
    <property type="match status" value="1"/>
</dbReference>
<feature type="domain" description="PA" evidence="4">
    <location>
        <begin position="199"/>
        <end position="292"/>
    </location>
</feature>
<evidence type="ECO:0000256" key="2">
    <source>
        <dbReference type="SAM" id="Coils"/>
    </source>
</evidence>
<dbReference type="Pfam" id="PF02225">
    <property type="entry name" value="PA"/>
    <property type="match status" value="1"/>
</dbReference>
<accession>A0A316VHW4</accession>
<dbReference type="InterPro" id="IPR039373">
    <property type="entry name" value="Peptidase_M28B"/>
</dbReference>
<dbReference type="PANTHER" id="PTHR10404:SF46">
    <property type="entry name" value="VACUOLAR PROTEIN SORTING-ASSOCIATED PROTEIN 70"/>
    <property type="match status" value="1"/>
</dbReference>
<feature type="region of interest" description="Disordered" evidence="3">
    <location>
        <begin position="294"/>
        <end position="314"/>
    </location>
</feature>
<evidence type="ECO:0000313" key="7">
    <source>
        <dbReference type="EMBL" id="PWN37247.1"/>
    </source>
</evidence>
<dbReference type="InterPro" id="IPR046450">
    <property type="entry name" value="PA_dom_sf"/>
</dbReference>
<evidence type="ECO:0000259" key="6">
    <source>
        <dbReference type="Pfam" id="PF04389"/>
    </source>
</evidence>
<feature type="domain" description="Transferrin receptor-like dimerisation" evidence="5">
    <location>
        <begin position="631"/>
        <end position="770"/>
    </location>
</feature>
<dbReference type="Gene3D" id="3.40.630.10">
    <property type="entry name" value="Zn peptidases"/>
    <property type="match status" value="1"/>
</dbReference>
<evidence type="ECO:0000256" key="3">
    <source>
        <dbReference type="SAM" id="MobiDB-lite"/>
    </source>
</evidence>
<organism evidence="7 8">
    <name type="scientific">Meira miltonrushii</name>
    <dbReference type="NCBI Taxonomy" id="1280837"/>
    <lineage>
        <taxon>Eukaryota</taxon>
        <taxon>Fungi</taxon>
        <taxon>Dikarya</taxon>
        <taxon>Basidiomycota</taxon>
        <taxon>Ustilaginomycotina</taxon>
        <taxon>Exobasidiomycetes</taxon>
        <taxon>Exobasidiales</taxon>
        <taxon>Brachybasidiaceae</taxon>
        <taxon>Meira</taxon>
    </lineage>
</organism>
<dbReference type="InParanoid" id="A0A316VHW4"/>
<dbReference type="Proteomes" id="UP000245771">
    <property type="component" value="Unassembled WGS sequence"/>
</dbReference>
<dbReference type="RefSeq" id="XP_025357549.1">
    <property type="nucleotide sequence ID" value="XM_025496200.1"/>
</dbReference>
<name>A0A316VHW4_9BASI</name>
<keyword evidence="8" id="KW-1185">Reference proteome</keyword>
<dbReference type="FunCoup" id="A0A316VHW4">
    <property type="interactions" value="32"/>
</dbReference>
<dbReference type="OrthoDB" id="5841748at2759"/>
<evidence type="ECO:0000313" key="8">
    <source>
        <dbReference type="Proteomes" id="UP000245771"/>
    </source>
</evidence>
<evidence type="ECO:0000256" key="1">
    <source>
        <dbReference type="ARBA" id="ARBA00005634"/>
    </source>
</evidence>
<dbReference type="CDD" id="cd08022">
    <property type="entry name" value="M28_PSMA_like"/>
    <property type="match status" value="1"/>
</dbReference>
<proteinExistence type="inferred from homology"/>
<dbReference type="GO" id="GO:0004180">
    <property type="term" value="F:carboxypeptidase activity"/>
    <property type="evidence" value="ECO:0007669"/>
    <property type="project" value="TreeGrafter"/>
</dbReference>
<dbReference type="InterPro" id="IPR036757">
    <property type="entry name" value="TFR-like_dimer_dom_sf"/>
</dbReference>
<comment type="similarity">
    <text evidence="1">Belongs to the peptidase M28 family. M28B subfamily.</text>
</comment>
<feature type="coiled-coil region" evidence="2">
    <location>
        <begin position="633"/>
        <end position="660"/>
    </location>
</feature>
<dbReference type="EMBL" id="KZ819602">
    <property type="protein sequence ID" value="PWN37247.1"/>
    <property type="molecule type" value="Genomic_DNA"/>
</dbReference>
<feature type="domain" description="Peptidase M28" evidence="6">
    <location>
        <begin position="391"/>
        <end position="571"/>
    </location>
</feature>
<dbReference type="SUPFAM" id="SSF47672">
    <property type="entry name" value="Transferrin receptor-like dimerisation domain"/>
    <property type="match status" value="1"/>
</dbReference>
<dbReference type="CDD" id="cd02121">
    <property type="entry name" value="PA_GCPII_like"/>
    <property type="match status" value="1"/>
</dbReference>
<protein>
    <submittedName>
        <fullName evidence="7">Zn-dependent exopeptidase</fullName>
    </submittedName>
</protein>
<dbReference type="SUPFAM" id="SSF53187">
    <property type="entry name" value="Zn-dependent exopeptidases"/>
    <property type="match status" value="1"/>
</dbReference>
<gene>
    <name evidence="7" type="ORF">FA14DRAFT_116923</name>
</gene>
<dbReference type="InterPro" id="IPR007484">
    <property type="entry name" value="Peptidase_M28"/>
</dbReference>